<evidence type="ECO:0000313" key="3">
    <source>
        <dbReference type="Proteomes" id="UP000293430"/>
    </source>
</evidence>
<dbReference type="GeneID" id="64871161"/>
<feature type="region of interest" description="Disordered" evidence="1">
    <location>
        <begin position="1"/>
        <end position="28"/>
    </location>
</feature>
<proteinExistence type="predicted"/>
<dbReference type="KEGG" id="vg:64871161"/>
<keyword evidence="3" id="KW-1185">Reference proteome</keyword>
<accession>A0A481W235</accession>
<protein>
    <submittedName>
        <fullName evidence="2">Scaffolding protein</fullName>
    </submittedName>
</protein>
<evidence type="ECO:0000256" key="1">
    <source>
        <dbReference type="SAM" id="MobiDB-lite"/>
    </source>
</evidence>
<gene>
    <name evidence="2" type="primary">15</name>
    <name evidence="2" type="ORF">SEA_PHARAOH_15</name>
</gene>
<dbReference type="Proteomes" id="UP000293430">
    <property type="component" value="Segment"/>
</dbReference>
<sequence length="178" mass="18912">MSDTHTETPASTETPGAPETPASEQTPKVFDEAYVKSLRDEAAAARVAKKDAVDAAVRELNVKHQAELAARDTAYTELQNDLGKAWIELEKLQTSLALKVPSERVQAFASFLQGEDKESIEASAKAAYDLAGGFKSNTSSAFFDPTQGRGGSKEPLPLNGDKLLTALVTAVTKGSGTR</sequence>
<name>A0A481W235_9CAUD</name>
<organism evidence="2 3">
    <name type="scientific">Mycobacterium phage Pharaoh</name>
    <dbReference type="NCBI Taxonomy" id="2530140"/>
    <lineage>
        <taxon>Viruses</taxon>
        <taxon>Duplodnaviria</taxon>
        <taxon>Heunggongvirae</taxon>
        <taxon>Uroviricota</taxon>
        <taxon>Caudoviricetes</taxon>
        <taxon>Pharaohvirus</taxon>
        <taxon>Pharaohvirus pharaoh</taxon>
    </lineage>
</organism>
<reference evidence="2 3" key="1">
    <citation type="submission" date="2019-02" db="EMBL/GenBank/DDBJ databases">
        <authorList>
            <person name="Liuzzo S."/>
            <person name="Smith M.A."/>
            <person name="Garlena R.A."/>
            <person name="Russell D.A."/>
            <person name="Pope W.H."/>
            <person name="Jacobs-Sera D."/>
            <person name="Hatfull G.F."/>
        </authorList>
    </citation>
    <scope>NUCLEOTIDE SEQUENCE [LARGE SCALE GENOMIC DNA]</scope>
</reference>
<dbReference type="RefSeq" id="YP_010061541.1">
    <property type="nucleotide sequence ID" value="NC_054784.1"/>
</dbReference>
<evidence type="ECO:0000313" key="2">
    <source>
        <dbReference type="EMBL" id="QBJ00204.1"/>
    </source>
</evidence>
<dbReference type="EMBL" id="MK524530">
    <property type="protein sequence ID" value="QBJ00204.1"/>
    <property type="molecule type" value="Genomic_DNA"/>
</dbReference>